<comment type="caution">
    <text evidence="3">The sequence shown here is derived from an EMBL/GenBank/DDBJ whole genome shotgun (WGS) entry which is preliminary data.</text>
</comment>
<evidence type="ECO:0000256" key="2">
    <source>
        <dbReference type="SAM" id="SignalP"/>
    </source>
</evidence>
<gene>
    <name evidence="3" type="ORF">IF1G_10728</name>
</gene>
<organism evidence="3 4">
    <name type="scientific">Cordyceps javanica</name>
    <dbReference type="NCBI Taxonomy" id="43265"/>
    <lineage>
        <taxon>Eukaryota</taxon>
        <taxon>Fungi</taxon>
        <taxon>Dikarya</taxon>
        <taxon>Ascomycota</taxon>
        <taxon>Pezizomycotina</taxon>
        <taxon>Sordariomycetes</taxon>
        <taxon>Hypocreomycetidae</taxon>
        <taxon>Hypocreales</taxon>
        <taxon>Cordycipitaceae</taxon>
        <taxon>Cordyceps</taxon>
    </lineage>
</organism>
<reference evidence="3 4" key="1">
    <citation type="journal article" date="2019" name="Appl. Microbiol. Biotechnol.">
        <title>Genome sequence of Isaria javanica and comparative genome analysis insights into family S53 peptidase evolution in fungal entomopathogens.</title>
        <authorList>
            <person name="Lin R."/>
            <person name="Zhang X."/>
            <person name="Xin B."/>
            <person name="Zou M."/>
            <person name="Gao Y."/>
            <person name="Qin F."/>
            <person name="Hu Q."/>
            <person name="Xie B."/>
            <person name="Cheng X."/>
        </authorList>
    </citation>
    <scope>NUCLEOTIDE SEQUENCE [LARGE SCALE GENOMIC DNA]</scope>
    <source>
        <strain evidence="3 4">IJ1G</strain>
    </source>
</reference>
<evidence type="ECO:0000313" key="3">
    <source>
        <dbReference type="EMBL" id="TQV90576.1"/>
    </source>
</evidence>
<proteinExistence type="predicted"/>
<feature type="region of interest" description="Disordered" evidence="1">
    <location>
        <begin position="219"/>
        <end position="242"/>
    </location>
</feature>
<evidence type="ECO:0000313" key="4">
    <source>
        <dbReference type="Proteomes" id="UP000315783"/>
    </source>
</evidence>
<dbReference type="Proteomes" id="UP000315783">
    <property type="component" value="Unassembled WGS sequence"/>
</dbReference>
<keyword evidence="2" id="KW-0732">Signal</keyword>
<feature type="signal peptide" evidence="2">
    <location>
        <begin position="1"/>
        <end position="21"/>
    </location>
</feature>
<sequence>MVRKAAVAIVIATLAAQTVTAVPLLGRQVSTKVVGGVEAQEREFPYIVSLAKGGSHFCGDPFAGDQVDLSQLGAGGGDTTIFPANLVATLNEIKGKIATVPSFLKGTNNIQASVAATTTKRVPTTERPTRALHERGGQAAAPPSIGGPVAAARRRPPGSRTDVWQSLARVAAAPLGAPRARQVDAQVERLPVVLLGGVPDHVHHQDLAPRAACQCHDAPGGGTPTAHTKQQPGATLAKWSGR</sequence>
<dbReference type="InterPro" id="IPR043504">
    <property type="entry name" value="Peptidase_S1_PA_chymotrypsin"/>
</dbReference>
<name>A0A545UM87_9HYPO</name>
<dbReference type="Gene3D" id="2.40.10.10">
    <property type="entry name" value="Trypsin-like serine proteases"/>
    <property type="match status" value="1"/>
</dbReference>
<feature type="chain" id="PRO_5022062073" evidence="2">
    <location>
        <begin position="22"/>
        <end position="242"/>
    </location>
</feature>
<accession>A0A545UM87</accession>
<keyword evidence="4" id="KW-1185">Reference proteome</keyword>
<dbReference type="SUPFAM" id="SSF50494">
    <property type="entry name" value="Trypsin-like serine proteases"/>
    <property type="match status" value="1"/>
</dbReference>
<dbReference type="InterPro" id="IPR009003">
    <property type="entry name" value="Peptidase_S1_PA"/>
</dbReference>
<protein>
    <submittedName>
        <fullName evidence="3">Uncharacterized protein</fullName>
    </submittedName>
</protein>
<dbReference type="EMBL" id="SPUK01000025">
    <property type="protein sequence ID" value="TQV90576.1"/>
    <property type="molecule type" value="Genomic_DNA"/>
</dbReference>
<evidence type="ECO:0000256" key="1">
    <source>
        <dbReference type="SAM" id="MobiDB-lite"/>
    </source>
</evidence>
<feature type="region of interest" description="Disordered" evidence="1">
    <location>
        <begin position="132"/>
        <end position="160"/>
    </location>
</feature>
<dbReference type="AlphaFoldDB" id="A0A545UM87"/>